<dbReference type="WBParaSite" id="JU765_v2.g13281.t1">
    <property type="protein sequence ID" value="JU765_v2.g13281.t1"/>
    <property type="gene ID" value="JU765_v2.g13281"/>
</dbReference>
<reference evidence="2" key="1">
    <citation type="submission" date="2022-11" db="UniProtKB">
        <authorList>
            <consortium name="WormBaseParasite"/>
        </authorList>
    </citation>
    <scope>IDENTIFICATION</scope>
</reference>
<name>A0AC34Q677_9BILA</name>
<protein>
    <submittedName>
        <fullName evidence="2">Uncharacterized protein</fullName>
    </submittedName>
</protein>
<organism evidence="1 2">
    <name type="scientific">Panagrolaimus sp. JU765</name>
    <dbReference type="NCBI Taxonomy" id="591449"/>
    <lineage>
        <taxon>Eukaryota</taxon>
        <taxon>Metazoa</taxon>
        <taxon>Ecdysozoa</taxon>
        <taxon>Nematoda</taxon>
        <taxon>Chromadorea</taxon>
        <taxon>Rhabditida</taxon>
        <taxon>Tylenchina</taxon>
        <taxon>Panagrolaimomorpha</taxon>
        <taxon>Panagrolaimoidea</taxon>
        <taxon>Panagrolaimidae</taxon>
        <taxon>Panagrolaimus</taxon>
    </lineage>
</organism>
<sequence>MNSLFLSTFFALAVICMVGAFSFDIRKEGENSYDFLLPISEQGLAIAPEQAKRKPQRHSFEETKHRIANEIYKILYDASNQENTMKMKRSEYDQKRQSLRKSNFDILAGGGLGK</sequence>
<evidence type="ECO:0000313" key="1">
    <source>
        <dbReference type="Proteomes" id="UP000887576"/>
    </source>
</evidence>
<dbReference type="Proteomes" id="UP000887576">
    <property type="component" value="Unplaced"/>
</dbReference>
<accession>A0AC34Q677</accession>
<evidence type="ECO:0000313" key="2">
    <source>
        <dbReference type="WBParaSite" id="JU765_v2.g13281.t1"/>
    </source>
</evidence>
<proteinExistence type="predicted"/>